<feature type="compositionally biased region" description="Basic residues" evidence="2">
    <location>
        <begin position="28"/>
        <end position="46"/>
    </location>
</feature>
<evidence type="ECO:0000313" key="6">
    <source>
        <dbReference type="Proteomes" id="UP000002051"/>
    </source>
</evidence>
<reference evidence="4 6" key="2">
    <citation type="journal article" date="2014" name="BMC Genomics">
        <title>An improved genome release (version Mt4.0) for the model legume Medicago truncatula.</title>
        <authorList>
            <person name="Tang H."/>
            <person name="Krishnakumar V."/>
            <person name="Bidwell S."/>
            <person name="Rosen B."/>
            <person name="Chan A."/>
            <person name="Zhou S."/>
            <person name="Gentzbittel L."/>
            <person name="Childs K.L."/>
            <person name="Yandell M."/>
            <person name="Gundlach H."/>
            <person name="Mayer K.F."/>
            <person name="Schwartz D.C."/>
            <person name="Town C.D."/>
        </authorList>
    </citation>
    <scope>GENOME REANNOTATION</scope>
    <source>
        <strain evidence="4">A17</strain>
        <strain evidence="5 6">cv. Jemalong A17</strain>
    </source>
</reference>
<keyword evidence="1" id="KW-1133">Transmembrane helix</keyword>
<dbReference type="Gene3D" id="3.40.50.1000">
    <property type="entry name" value="HAD superfamily/HAD-like"/>
    <property type="match status" value="1"/>
</dbReference>
<dbReference type="GO" id="GO:0005744">
    <property type="term" value="C:TIM23 mitochondrial import inner membrane translocase complex"/>
    <property type="evidence" value="ECO:0007669"/>
    <property type="project" value="UniProtKB-UniRule"/>
</dbReference>
<dbReference type="PROSITE" id="PS50969">
    <property type="entry name" value="FCP1"/>
    <property type="match status" value="1"/>
</dbReference>
<reference evidence="4 6" key="1">
    <citation type="journal article" date="2011" name="Nature">
        <title>The Medicago genome provides insight into the evolution of rhizobial symbioses.</title>
        <authorList>
            <person name="Young N.D."/>
            <person name="Debelle F."/>
            <person name="Oldroyd G.E."/>
            <person name="Geurts R."/>
            <person name="Cannon S.B."/>
            <person name="Udvardi M.K."/>
            <person name="Benedito V.A."/>
            <person name="Mayer K.F."/>
            <person name="Gouzy J."/>
            <person name="Schoof H."/>
            <person name="Van de Peer Y."/>
            <person name="Proost S."/>
            <person name="Cook D.R."/>
            <person name="Meyers B.C."/>
            <person name="Spannagl M."/>
            <person name="Cheung F."/>
            <person name="De Mita S."/>
            <person name="Krishnakumar V."/>
            <person name="Gundlach H."/>
            <person name="Zhou S."/>
            <person name="Mudge J."/>
            <person name="Bharti A.K."/>
            <person name="Murray J.D."/>
            <person name="Naoumkina M.A."/>
            <person name="Rosen B."/>
            <person name="Silverstein K.A."/>
            <person name="Tang H."/>
            <person name="Rombauts S."/>
            <person name="Zhao P.X."/>
            <person name="Zhou P."/>
            <person name="Barbe V."/>
            <person name="Bardou P."/>
            <person name="Bechner M."/>
            <person name="Bellec A."/>
            <person name="Berger A."/>
            <person name="Berges H."/>
            <person name="Bidwell S."/>
            <person name="Bisseling T."/>
            <person name="Choisne N."/>
            <person name="Couloux A."/>
            <person name="Denny R."/>
            <person name="Deshpande S."/>
            <person name="Dai X."/>
            <person name="Doyle J.J."/>
            <person name="Dudez A.M."/>
            <person name="Farmer A.D."/>
            <person name="Fouteau S."/>
            <person name="Franken C."/>
            <person name="Gibelin C."/>
            <person name="Gish J."/>
            <person name="Goldstein S."/>
            <person name="Gonzalez A.J."/>
            <person name="Green P.J."/>
            <person name="Hallab A."/>
            <person name="Hartog M."/>
            <person name="Hua A."/>
            <person name="Humphray S.J."/>
            <person name="Jeong D.H."/>
            <person name="Jing Y."/>
            <person name="Jocker A."/>
            <person name="Kenton S.M."/>
            <person name="Kim D.J."/>
            <person name="Klee K."/>
            <person name="Lai H."/>
            <person name="Lang C."/>
            <person name="Lin S."/>
            <person name="Macmil S.L."/>
            <person name="Magdelenat G."/>
            <person name="Matthews L."/>
            <person name="McCorrison J."/>
            <person name="Monaghan E.L."/>
            <person name="Mun J.H."/>
            <person name="Najar F.Z."/>
            <person name="Nicholson C."/>
            <person name="Noirot C."/>
            <person name="O'Bleness M."/>
            <person name="Paule C.R."/>
            <person name="Poulain J."/>
            <person name="Prion F."/>
            <person name="Qin B."/>
            <person name="Qu C."/>
            <person name="Retzel E.F."/>
            <person name="Riddle C."/>
            <person name="Sallet E."/>
            <person name="Samain S."/>
            <person name="Samson N."/>
            <person name="Sanders I."/>
            <person name="Saurat O."/>
            <person name="Scarpelli C."/>
            <person name="Schiex T."/>
            <person name="Segurens B."/>
            <person name="Severin A.J."/>
            <person name="Sherrier D.J."/>
            <person name="Shi R."/>
            <person name="Sims S."/>
            <person name="Singer S.R."/>
            <person name="Sinharoy S."/>
            <person name="Sterck L."/>
            <person name="Viollet A."/>
            <person name="Wang B.B."/>
            <person name="Wang K."/>
            <person name="Wang M."/>
            <person name="Wang X."/>
            <person name="Warfsmann J."/>
            <person name="Weissenbach J."/>
            <person name="White D.D."/>
            <person name="White J.D."/>
            <person name="Wiley G.B."/>
            <person name="Wincker P."/>
            <person name="Xing Y."/>
            <person name="Yang L."/>
            <person name="Yao Z."/>
            <person name="Ying F."/>
            <person name="Zhai J."/>
            <person name="Zhou L."/>
            <person name="Zuber A."/>
            <person name="Denarie J."/>
            <person name="Dixon R.A."/>
            <person name="May G.D."/>
            <person name="Schwartz D.C."/>
            <person name="Rogers J."/>
            <person name="Quetier F."/>
            <person name="Town C.D."/>
            <person name="Roe B.A."/>
        </authorList>
    </citation>
    <scope>NUCLEOTIDE SEQUENCE [LARGE SCALE GENOMIC DNA]</scope>
    <source>
        <strain evidence="4">A17</strain>
        <strain evidence="5 6">cv. Jemalong A17</strain>
    </source>
</reference>
<dbReference type="OrthoDB" id="1711508at2759"/>
<comment type="subcellular location">
    <subcellularLocation>
        <location evidence="1">Mitochondrion inner membrane</location>
        <topology evidence="1">Single-pass membrane protein</topology>
    </subcellularLocation>
</comment>
<name>A0A072TW70_MEDTR</name>
<keyword evidence="1" id="KW-0653">Protein transport</keyword>
<evidence type="ECO:0000256" key="1">
    <source>
        <dbReference type="RuleBase" id="RU365079"/>
    </source>
</evidence>
<dbReference type="InterPro" id="IPR050365">
    <property type="entry name" value="TIM50"/>
</dbReference>
<protein>
    <recommendedName>
        <fullName evidence="1">Mitochondrial import inner membrane translocase subunit TIM50</fullName>
    </recommendedName>
</protein>
<sequence length="324" mass="37470">MNNEISGMKTEKEEEQVLNNNNLSPTSNKKRKRKLSKQRKKMKKKLATQQNDTSLNSNIISELTNSAQEDRPEDLQIPSIGKSIGCLKKKLLVLDVNGLLADIVSHPYPKNIKRDAMIAKKAVYKRPFCSEFLNFCFENFDVAVWSSRIEYSSTSTLFYIMSLNSYLVLNLSAFIFQLLPLFSGTYSVSISQCTVTNISTLEDKRKTVVFKDLRKIWDKYDPNLPWEKGYYNESNTLLLDDSPYKGLLNPPYNSIFPHSFTYRKKKDKSLGVGGELRQYLEKLAKVEDMVKYVEKHPHGQKRISETNESWDFYLKILSLVEPKE</sequence>
<keyword evidence="1" id="KW-0812">Transmembrane</keyword>
<comment type="subunit">
    <text evidence="1">Component of the TIM23 complex.</text>
</comment>
<dbReference type="EnsemblPlants" id="KEH21702">
    <property type="protein sequence ID" value="KEH21702"/>
    <property type="gene ID" value="MTR_7g015190"/>
</dbReference>
<evidence type="ECO:0000259" key="3">
    <source>
        <dbReference type="PROSITE" id="PS50969"/>
    </source>
</evidence>
<dbReference type="InterPro" id="IPR023214">
    <property type="entry name" value="HAD_sf"/>
</dbReference>
<evidence type="ECO:0000313" key="4">
    <source>
        <dbReference type="EMBL" id="KEH21702.1"/>
    </source>
</evidence>
<dbReference type="Pfam" id="PF03031">
    <property type="entry name" value="NIF"/>
    <property type="match status" value="2"/>
</dbReference>
<evidence type="ECO:0000313" key="5">
    <source>
        <dbReference type="EnsemblPlants" id="KEH21702"/>
    </source>
</evidence>
<evidence type="ECO:0000256" key="2">
    <source>
        <dbReference type="SAM" id="MobiDB-lite"/>
    </source>
</evidence>
<dbReference type="SUPFAM" id="SSF56784">
    <property type="entry name" value="HAD-like"/>
    <property type="match status" value="1"/>
</dbReference>
<feature type="domain" description="FCP1 homology" evidence="3">
    <location>
        <begin position="85"/>
        <end position="283"/>
    </location>
</feature>
<dbReference type="InterPro" id="IPR036412">
    <property type="entry name" value="HAD-like_sf"/>
</dbReference>
<keyword evidence="1" id="KW-0496">Mitochondrion</keyword>
<feature type="region of interest" description="Disordered" evidence="2">
    <location>
        <begin position="1"/>
        <end position="51"/>
    </location>
</feature>
<dbReference type="EMBL" id="CM001223">
    <property type="protein sequence ID" value="KEH21702.1"/>
    <property type="molecule type" value="Genomic_DNA"/>
</dbReference>
<feature type="transmembrane region" description="Helical" evidence="1">
    <location>
        <begin position="157"/>
        <end position="179"/>
    </location>
</feature>
<comment type="function">
    <text evidence="1">Essential component of the TIM23 complex, a complex that mediates the translocation of transit peptide-containing proteins across the mitochondrial inner membrane.</text>
</comment>
<feature type="compositionally biased region" description="Polar residues" evidence="2">
    <location>
        <begin position="17"/>
        <end position="27"/>
    </location>
</feature>
<keyword evidence="6" id="KW-1185">Reference proteome</keyword>
<dbReference type="InterPro" id="IPR004274">
    <property type="entry name" value="FCP1_dom"/>
</dbReference>
<reference evidence="5" key="3">
    <citation type="submission" date="2015-04" db="UniProtKB">
        <authorList>
            <consortium name="EnsemblPlants"/>
        </authorList>
    </citation>
    <scope>IDENTIFICATION</scope>
    <source>
        <strain evidence="5">cv. Jemalong A17</strain>
    </source>
</reference>
<dbReference type="PANTHER" id="PTHR12210">
    <property type="entry name" value="DULLARD PROTEIN PHOSPHATASE"/>
    <property type="match status" value="1"/>
</dbReference>
<dbReference type="ExpressionAtlas" id="A0A072TW70">
    <property type="expression patterns" value="differential"/>
</dbReference>
<dbReference type="SMART" id="SM00577">
    <property type="entry name" value="CPDc"/>
    <property type="match status" value="1"/>
</dbReference>
<keyword evidence="1" id="KW-0472">Membrane</keyword>
<dbReference type="GO" id="GO:0015031">
    <property type="term" value="P:protein transport"/>
    <property type="evidence" value="ECO:0007669"/>
    <property type="project" value="UniProtKB-KW"/>
</dbReference>
<proteinExistence type="inferred from homology"/>
<keyword evidence="1" id="KW-0809">Transit peptide</keyword>
<organism evidence="4 6">
    <name type="scientific">Medicago truncatula</name>
    <name type="common">Barrel medic</name>
    <name type="synonym">Medicago tribuloides</name>
    <dbReference type="NCBI Taxonomy" id="3880"/>
    <lineage>
        <taxon>Eukaryota</taxon>
        <taxon>Viridiplantae</taxon>
        <taxon>Streptophyta</taxon>
        <taxon>Embryophyta</taxon>
        <taxon>Tracheophyta</taxon>
        <taxon>Spermatophyta</taxon>
        <taxon>Magnoliopsida</taxon>
        <taxon>eudicotyledons</taxon>
        <taxon>Gunneridae</taxon>
        <taxon>Pentapetalae</taxon>
        <taxon>rosids</taxon>
        <taxon>fabids</taxon>
        <taxon>Fabales</taxon>
        <taxon>Fabaceae</taxon>
        <taxon>Papilionoideae</taxon>
        <taxon>50 kb inversion clade</taxon>
        <taxon>NPAAA clade</taxon>
        <taxon>Hologalegina</taxon>
        <taxon>IRL clade</taxon>
        <taxon>Trifolieae</taxon>
        <taxon>Medicago</taxon>
    </lineage>
</organism>
<dbReference type="Proteomes" id="UP000002051">
    <property type="component" value="Unassembled WGS sequence"/>
</dbReference>
<accession>A0A072TW70</accession>
<gene>
    <name evidence="5" type="primary">25497553</name>
    <name evidence="4" type="ordered locus">MTR_7g015190</name>
</gene>
<comment type="similarity">
    <text evidence="1">Belongs to the TIM50 family.</text>
</comment>
<keyword evidence="1" id="KW-0813">Transport</keyword>
<dbReference type="AlphaFoldDB" id="A0A072TW70"/>
<keyword evidence="1" id="KW-0811">Translocation</keyword>